<sequence length="100" mass="11082">MTDLPSAGRLRRIVRLTMAEGRGGEARSALLELRKATLPEPGCAEFEFFQSLADERAFVLIEDFADEAALTLHMEEPHTRAFFGLGLFESAAPVSKEWLA</sequence>
<dbReference type="Proteomes" id="UP000321717">
    <property type="component" value="Unassembled WGS sequence"/>
</dbReference>
<organism evidence="2 3">
    <name type="scientific">Ciceribacter naphthalenivorans</name>
    <dbReference type="NCBI Taxonomy" id="1118451"/>
    <lineage>
        <taxon>Bacteria</taxon>
        <taxon>Pseudomonadati</taxon>
        <taxon>Pseudomonadota</taxon>
        <taxon>Alphaproteobacteria</taxon>
        <taxon>Hyphomicrobiales</taxon>
        <taxon>Rhizobiaceae</taxon>
        <taxon>Ciceribacter</taxon>
    </lineage>
</organism>
<accession>A0A512HFN9</accession>
<evidence type="ECO:0000259" key="1">
    <source>
        <dbReference type="PROSITE" id="PS51725"/>
    </source>
</evidence>
<name>A0A512HFN9_9HYPH</name>
<dbReference type="AlphaFoldDB" id="A0A512HFN9"/>
<protein>
    <recommendedName>
        <fullName evidence="1">ABM domain-containing protein</fullName>
    </recommendedName>
</protein>
<gene>
    <name evidence="2" type="ORF">RNA01_11990</name>
</gene>
<dbReference type="Pfam" id="PF03992">
    <property type="entry name" value="ABM"/>
    <property type="match status" value="1"/>
</dbReference>
<dbReference type="InterPro" id="IPR011008">
    <property type="entry name" value="Dimeric_a/b-barrel"/>
</dbReference>
<dbReference type="Gene3D" id="3.30.70.100">
    <property type="match status" value="1"/>
</dbReference>
<comment type="caution">
    <text evidence="2">The sequence shown here is derived from an EMBL/GenBank/DDBJ whole genome shotgun (WGS) entry which is preliminary data.</text>
</comment>
<keyword evidence="3" id="KW-1185">Reference proteome</keyword>
<proteinExistence type="predicted"/>
<reference evidence="2 3" key="1">
    <citation type="submission" date="2019-07" db="EMBL/GenBank/DDBJ databases">
        <title>Whole genome shotgun sequence of Rhizobium naphthalenivorans NBRC 107585.</title>
        <authorList>
            <person name="Hosoyama A."/>
            <person name="Uohara A."/>
            <person name="Ohji S."/>
            <person name="Ichikawa N."/>
        </authorList>
    </citation>
    <scope>NUCLEOTIDE SEQUENCE [LARGE SCALE GENOMIC DNA]</scope>
    <source>
        <strain evidence="2 3">NBRC 107585</strain>
    </source>
</reference>
<dbReference type="RefSeq" id="WP_210245732.1">
    <property type="nucleotide sequence ID" value="NZ_BJZP01000004.1"/>
</dbReference>
<dbReference type="EMBL" id="BJZP01000004">
    <property type="protein sequence ID" value="GEO84267.1"/>
    <property type="molecule type" value="Genomic_DNA"/>
</dbReference>
<dbReference type="PROSITE" id="PS51725">
    <property type="entry name" value="ABM"/>
    <property type="match status" value="1"/>
</dbReference>
<evidence type="ECO:0000313" key="3">
    <source>
        <dbReference type="Proteomes" id="UP000321717"/>
    </source>
</evidence>
<evidence type="ECO:0000313" key="2">
    <source>
        <dbReference type="EMBL" id="GEO84267.1"/>
    </source>
</evidence>
<feature type="domain" description="ABM" evidence="1">
    <location>
        <begin position="10"/>
        <end position="98"/>
    </location>
</feature>
<dbReference type="InterPro" id="IPR007138">
    <property type="entry name" value="ABM_dom"/>
</dbReference>
<dbReference type="SUPFAM" id="SSF54909">
    <property type="entry name" value="Dimeric alpha+beta barrel"/>
    <property type="match status" value="1"/>
</dbReference>